<dbReference type="EMBL" id="ML986692">
    <property type="protein sequence ID" value="KAF2259995.1"/>
    <property type="molecule type" value="Genomic_DNA"/>
</dbReference>
<keyword evidence="3" id="KW-1185">Reference proteome</keyword>
<sequence>MKPLISTQGKFTQLRYELPTRVHDAKVYPVKAPNGSTVILYAYESGVGIVWRGGRPLKQAAPPPKQPVKPPKVNGTSSEAIMIIDSDDEEPPAPPALPVPQPPLEAEFEDEEEELDPDQPYPSIIQNACLSLNTEVVHIAVPEIPAASAIQPIESVPPVFSKKIVFTVACADCSVRIITMPLSPPSPASEAAPLSEKSQLGEEVLKIPTHAGHQSIPRGVTMTWTSSTEPTPEQEAENEMEIDAADDRDTAEGQGKIRPSEGWDLLVASHSAELGGVLKIWRFNLNDTSVQVTSPITAYRTLMLRNPATRIAFSSALYPSRRHSQLLITNRTGIARIYDPFARSTHIRRRTLELGAFVRVFRSTFEQPTSDIPLPAVLAARKPILDAAWASNGHAILALLADGEWGIWDVDRTGPSPPSDPSSFSVRGFVGTQDHTRLGRPTSEKPRNSRDSLTPMTPNTRRSKEESLFKGVSERFPMPHRGGVSIASLRPATGGSPEDTAIIWYAGEAYRAPNLHQLWERTTAAKSQNAIFTPALFKVQGLNLFGEAIMAIDQFDTTTREARMAIPRDVLVCGERRLIITTATTEPLGRDLNAVFEKERAEEEETRKIDQALLARRELDLGGMDRLLNSMETSGGVSGQHSLVLGNPRKVLFASSTS</sequence>
<feature type="region of interest" description="Disordered" evidence="1">
    <location>
        <begin position="86"/>
        <end position="119"/>
    </location>
</feature>
<evidence type="ECO:0008006" key="4">
    <source>
        <dbReference type="Google" id="ProtNLM"/>
    </source>
</evidence>
<evidence type="ECO:0000313" key="2">
    <source>
        <dbReference type="EMBL" id="KAF2259995.1"/>
    </source>
</evidence>
<feature type="region of interest" description="Disordered" evidence="1">
    <location>
        <begin position="411"/>
        <end position="468"/>
    </location>
</feature>
<dbReference type="AlphaFoldDB" id="A0A9P4MWB0"/>
<organism evidence="2 3">
    <name type="scientific">Lojkania enalia</name>
    <dbReference type="NCBI Taxonomy" id="147567"/>
    <lineage>
        <taxon>Eukaryota</taxon>
        <taxon>Fungi</taxon>
        <taxon>Dikarya</taxon>
        <taxon>Ascomycota</taxon>
        <taxon>Pezizomycotina</taxon>
        <taxon>Dothideomycetes</taxon>
        <taxon>Pleosporomycetidae</taxon>
        <taxon>Pleosporales</taxon>
        <taxon>Pleosporales incertae sedis</taxon>
        <taxon>Lojkania</taxon>
    </lineage>
</organism>
<evidence type="ECO:0000313" key="3">
    <source>
        <dbReference type="Proteomes" id="UP000800093"/>
    </source>
</evidence>
<reference evidence="3" key="1">
    <citation type="journal article" date="2020" name="Stud. Mycol.">
        <title>101 Dothideomycetes genomes: A test case for predicting lifestyles and emergence of pathogens.</title>
        <authorList>
            <person name="Haridas S."/>
            <person name="Albert R."/>
            <person name="Binder M."/>
            <person name="Bloem J."/>
            <person name="LaButti K."/>
            <person name="Salamov A."/>
            <person name="Andreopoulos B."/>
            <person name="Baker S."/>
            <person name="Barry K."/>
            <person name="Bills G."/>
            <person name="Bluhm B."/>
            <person name="Cannon C."/>
            <person name="Castanera R."/>
            <person name="Culley D."/>
            <person name="Daum C."/>
            <person name="Ezra D."/>
            <person name="Gonzalez J."/>
            <person name="Henrissat B."/>
            <person name="Kuo A."/>
            <person name="Liang C."/>
            <person name="Lipzen A."/>
            <person name="Lutzoni F."/>
            <person name="Magnuson J."/>
            <person name="Mondo S."/>
            <person name="Nolan M."/>
            <person name="Ohm R."/>
            <person name="Pangilinan J."/>
            <person name="Park H.-J."/>
            <person name="Ramirez L."/>
            <person name="Alfaro M."/>
            <person name="Sun H."/>
            <person name="Tritt A."/>
            <person name="Yoshinaga Y."/>
            <person name="Zwiers L.-H."/>
            <person name="Turgeon B."/>
            <person name="Goodwin S."/>
            <person name="Spatafora J."/>
            <person name="Crous P."/>
            <person name="Grigoriev I."/>
        </authorList>
    </citation>
    <scope>NUCLEOTIDE SEQUENCE [LARGE SCALE GENOMIC DNA]</scope>
    <source>
        <strain evidence="3">CBS 304.66</strain>
    </source>
</reference>
<feature type="region of interest" description="Disordered" evidence="1">
    <location>
        <begin position="222"/>
        <end position="257"/>
    </location>
</feature>
<feature type="compositionally biased region" description="Pro residues" evidence="1">
    <location>
        <begin position="92"/>
        <end position="103"/>
    </location>
</feature>
<comment type="caution">
    <text evidence="2">The sequence shown here is derived from an EMBL/GenBank/DDBJ whole genome shotgun (WGS) entry which is preliminary data.</text>
</comment>
<feature type="compositionally biased region" description="Polar residues" evidence="1">
    <location>
        <begin position="451"/>
        <end position="460"/>
    </location>
</feature>
<feature type="compositionally biased region" description="Polar residues" evidence="1">
    <location>
        <begin position="222"/>
        <end position="231"/>
    </location>
</feature>
<dbReference type="Proteomes" id="UP000800093">
    <property type="component" value="Unassembled WGS sequence"/>
</dbReference>
<name>A0A9P4MWB0_9PLEO</name>
<dbReference type="Gene3D" id="2.130.10.10">
    <property type="entry name" value="YVTN repeat-like/Quinoprotein amine dehydrogenase"/>
    <property type="match status" value="1"/>
</dbReference>
<gene>
    <name evidence="2" type="ORF">CC78DRAFT_43386</name>
</gene>
<evidence type="ECO:0000256" key="1">
    <source>
        <dbReference type="SAM" id="MobiDB-lite"/>
    </source>
</evidence>
<protein>
    <recommendedName>
        <fullName evidence="4">Nucleoporin NUP37</fullName>
    </recommendedName>
</protein>
<feature type="compositionally biased region" description="Acidic residues" evidence="1">
    <location>
        <begin position="232"/>
        <end position="244"/>
    </location>
</feature>
<proteinExistence type="predicted"/>
<feature type="compositionally biased region" description="Acidic residues" evidence="1">
    <location>
        <begin position="106"/>
        <end position="117"/>
    </location>
</feature>
<dbReference type="OrthoDB" id="5323870at2759"/>
<feature type="compositionally biased region" description="Basic and acidic residues" evidence="1">
    <location>
        <begin position="434"/>
        <end position="450"/>
    </location>
</feature>
<dbReference type="InterPro" id="IPR015943">
    <property type="entry name" value="WD40/YVTN_repeat-like_dom_sf"/>
</dbReference>
<accession>A0A9P4MWB0</accession>